<dbReference type="EMBL" id="JAEVFJ010000053">
    <property type="protein sequence ID" value="KAH8080704.1"/>
    <property type="molecule type" value="Genomic_DNA"/>
</dbReference>
<dbReference type="SUPFAM" id="SSF52047">
    <property type="entry name" value="RNI-like"/>
    <property type="match status" value="1"/>
</dbReference>
<dbReference type="OrthoDB" id="2794889at2759"/>
<dbReference type="Proteomes" id="UP000813824">
    <property type="component" value="Unassembled WGS sequence"/>
</dbReference>
<reference evidence="1" key="1">
    <citation type="journal article" date="2021" name="New Phytol.">
        <title>Evolutionary innovations through gain and loss of genes in the ectomycorrhizal Boletales.</title>
        <authorList>
            <person name="Wu G."/>
            <person name="Miyauchi S."/>
            <person name="Morin E."/>
            <person name="Kuo A."/>
            <person name="Drula E."/>
            <person name="Varga T."/>
            <person name="Kohler A."/>
            <person name="Feng B."/>
            <person name="Cao Y."/>
            <person name="Lipzen A."/>
            <person name="Daum C."/>
            <person name="Hundley H."/>
            <person name="Pangilinan J."/>
            <person name="Johnson J."/>
            <person name="Barry K."/>
            <person name="LaButti K."/>
            <person name="Ng V."/>
            <person name="Ahrendt S."/>
            <person name="Min B."/>
            <person name="Choi I.G."/>
            <person name="Park H."/>
            <person name="Plett J.M."/>
            <person name="Magnuson J."/>
            <person name="Spatafora J.W."/>
            <person name="Nagy L.G."/>
            <person name="Henrissat B."/>
            <person name="Grigoriev I.V."/>
            <person name="Yang Z.L."/>
            <person name="Xu J."/>
            <person name="Martin F.M."/>
        </authorList>
    </citation>
    <scope>NUCLEOTIDE SEQUENCE</scope>
    <source>
        <strain evidence="1">KKN 215</strain>
    </source>
</reference>
<gene>
    <name evidence="1" type="ORF">BXZ70DRAFT_960066</name>
</gene>
<evidence type="ECO:0000313" key="1">
    <source>
        <dbReference type="EMBL" id="KAH8080704.1"/>
    </source>
</evidence>
<comment type="caution">
    <text evidence="1">The sequence shown here is derived from an EMBL/GenBank/DDBJ whole genome shotgun (WGS) entry which is preliminary data.</text>
</comment>
<keyword evidence="2" id="KW-1185">Reference proteome</keyword>
<sequence length="505" mass="55415">MKHQNFDIGHSDDDGTEISPTQTNACLACSLPSDLLVAVFLDLIPRVKFPYIAHPLRNMRIGEPLHGFAPAMTDILSASSVCKAWYGAGISLVYGRPILFSPTGIIRFCGTLQRNHDLAALVTDLYLLSQQYDSGSCLPLFEVVAPADRDSRNALASTLHLCTTLRSITITSRKWCHSHVLPIDSAFVHRISIGNRLQGLSIYGSPHFRVGGGFPAPFLAADAALPELKWLCLREVTLPQGFMLPSLPKLHTLQLAQCAFCAGAAHPSNEEGTSATLLLSGKTLPKLRRLHLYDHESLRVKVSDEVMEKLEELHAIGRNLDWPSIWSSSSIPSSLRNIVISAVHPSLEVFFQPSLEKVTLLWTTNSMSRHVFECVMLLGSLRQLVKSPVHSRHLCQIAVLRQSFRPTDSIDFEALTSLSSNPLMATATAEDIKRFSNHVLGPILFNQTDGDSAQPKSYAKTMLEALSALLFACSSNGVSFYTEAYALPVLGDWIASNLCTGTQQK</sequence>
<organism evidence="1 2">
    <name type="scientific">Cristinia sonorae</name>
    <dbReference type="NCBI Taxonomy" id="1940300"/>
    <lineage>
        <taxon>Eukaryota</taxon>
        <taxon>Fungi</taxon>
        <taxon>Dikarya</taxon>
        <taxon>Basidiomycota</taxon>
        <taxon>Agaricomycotina</taxon>
        <taxon>Agaricomycetes</taxon>
        <taxon>Agaricomycetidae</taxon>
        <taxon>Agaricales</taxon>
        <taxon>Pleurotineae</taxon>
        <taxon>Stephanosporaceae</taxon>
        <taxon>Cristinia</taxon>
    </lineage>
</organism>
<name>A0A8K0XKU9_9AGAR</name>
<dbReference type="AlphaFoldDB" id="A0A8K0XKU9"/>
<evidence type="ECO:0000313" key="2">
    <source>
        <dbReference type="Proteomes" id="UP000813824"/>
    </source>
</evidence>
<proteinExistence type="predicted"/>
<accession>A0A8K0XKU9</accession>
<protein>
    <submittedName>
        <fullName evidence="1">Uncharacterized protein</fullName>
    </submittedName>
</protein>